<evidence type="ECO:0000256" key="1">
    <source>
        <dbReference type="SAM" id="MobiDB-lite"/>
    </source>
</evidence>
<keyword evidence="3" id="KW-1185">Reference proteome</keyword>
<dbReference type="EMBL" id="JACEIK010000619">
    <property type="protein sequence ID" value="MCD7459898.1"/>
    <property type="molecule type" value="Genomic_DNA"/>
</dbReference>
<comment type="caution">
    <text evidence="2">The sequence shown here is derived from an EMBL/GenBank/DDBJ whole genome shotgun (WGS) entry which is preliminary data.</text>
</comment>
<gene>
    <name evidence="2" type="ORF">HAX54_042215</name>
</gene>
<organism evidence="2 3">
    <name type="scientific">Datura stramonium</name>
    <name type="common">Jimsonweed</name>
    <name type="synonym">Common thornapple</name>
    <dbReference type="NCBI Taxonomy" id="4076"/>
    <lineage>
        <taxon>Eukaryota</taxon>
        <taxon>Viridiplantae</taxon>
        <taxon>Streptophyta</taxon>
        <taxon>Embryophyta</taxon>
        <taxon>Tracheophyta</taxon>
        <taxon>Spermatophyta</taxon>
        <taxon>Magnoliopsida</taxon>
        <taxon>eudicotyledons</taxon>
        <taxon>Gunneridae</taxon>
        <taxon>Pentapetalae</taxon>
        <taxon>asterids</taxon>
        <taxon>lamiids</taxon>
        <taxon>Solanales</taxon>
        <taxon>Solanaceae</taxon>
        <taxon>Solanoideae</taxon>
        <taxon>Datureae</taxon>
        <taxon>Datura</taxon>
    </lineage>
</organism>
<sequence>MIQQAIKKAMRPARDKLRGLYATVEVLESDVIALRKDVATLTGPLLASDSNPPEPGAVTSQPEEPKSPPDDWWVGYDSSSKILSDEEIYHSRLSLPPVLTMIEVDPSWKPG</sequence>
<accession>A0ABS8SM50</accession>
<name>A0ABS8SM50_DATST</name>
<protein>
    <submittedName>
        <fullName evidence="2">Uncharacterized protein</fullName>
    </submittedName>
</protein>
<dbReference type="Proteomes" id="UP000823775">
    <property type="component" value="Unassembled WGS sequence"/>
</dbReference>
<evidence type="ECO:0000313" key="3">
    <source>
        <dbReference type="Proteomes" id="UP000823775"/>
    </source>
</evidence>
<reference evidence="2 3" key="1">
    <citation type="journal article" date="2021" name="BMC Genomics">
        <title>Datura genome reveals duplications of psychoactive alkaloid biosynthetic genes and high mutation rate following tissue culture.</title>
        <authorList>
            <person name="Rajewski A."/>
            <person name="Carter-House D."/>
            <person name="Stajich J."/>
            <person name="Litt A."/>
        </authorList>
    </citation>
    <scope>NUCLEOTIDE SEQUENCE [LARGE SCALE GENOMIC DNA]</scope>
    <source>
        <strain evidence="2">AR-01</strain>
    </source>
</reference>
<evidence type="ECO:0000313" key="2">
    <source>
        <dbReference type="EMBL" id="MCD7459898.1"/>
    </source>
</evidence>
<feature type="region of interest" description="Disordered" evidence="1">
    <location>
        <begin position="43"/>
        <end position="73"/>
    </location>
</feature>
<proteinExistence type="predicted"/>